<protein>
    <submittedName>
        <fullName evidence="2">Uncharacterized protein</fullName>
    </submittedName>
</protein>
<dbReference type="Proteomes" id="UP001157161">
    <property type="component" value="Unassembled WGS sequence"/>
</dbReference>
<dbReference type="EMBL" id="BSUM01000001">
    <property type="protein sequence ID" value="GMA31986.1"/>
    <property type="molecule type" value="Genomic_DNA"/>
</dbReference>
<keyword evidence="3" id="KW-1185">Reference proteome</keyword>
<accession>A0AA37XEY2</accession>
<evidence type="ECO:0000313" key="2">
    <source>
        <dbReference type="EMBL" id="GMA31986.1"/>
    </source>
</evidence>
<dbReference type="AlphaFoldDB" id="A0AA37XEY2"/>
<comment type="caution">
    <text evidence="2">The sequence shown here is derived from an EMBL/GenBank/DDBJ whole genome shotgun (WGS) entry which is preliminary data.</text>
</comment>
<gene>
    <name evidence="2" type="ORF">GCM10025875_19780</name>
</gene>
<reference evidence="2" key="2">
    <citation type="submission" date="2023-02" db="EMBL/GenBank/DDBJ databases">
        <authorList>
            <person name="Sun Q."/>
            <person name="Mori K."/>
        </authorList>
    </citation>
    <scope>NUCLEOTIDE SEQUENCE</scope>
    <source>
        <strain evidence="2">NBRC 112290</strain>
    </source>
</reference>
<organism evidence="2 3">
    <name type="scientific">Litorihabitans aurantiacus</name>
    <dbReference type="NCBI Taxonomy" id="1930061"/>
    <lineage>
        <taxon>Bacteria</taxon>
        <taxon>Bacillati</taxon>
        <taxon>Actinomycetota</taxon>
        <taxon>Actinomycetes</taxon>
        <taxon>Micrococcales</taxon>
        <taxon>Beutenbergiaceae</taxon>
        <taxon>Litorihabitans</taxon>
    </lineage>
</organism>
<name>A0AA37XEY2_9MICO</name>
<reference evidence="2" key="1">
    <citation type="journal article" date="2014" name="Int. J. Syst. Evol. Microbiol.">
        <title>Complete genome sequence of Corynebacterium casei LMG S-19264T (=DSM 44701T), isolated from a smear-ripened cheese.</title>
        <authorList>
            <consortium name="US DOE Joint Genome Institute (JGI-PGF)"/>
            <person name="Walter F."/>
            <person name="Albersmeier A."/>
            <person name="Kalinowski J."/>
            <person name="Ruckert C."/>
        </authorList>
    </citation>
    <scope>NUCLEOTIDE SEQUENCE</scope>
    <source>
        <strain evidence="2">NBRC 112290</strain>
    </source>
</reference>
<proteinExistence type="predicted"/>
<evidence type="ECO:0000256" key="1">
    <source>
        <dbReference type="SAM" id="MobiDB-lite"/>
    </source>
</evidence>
<evidence type="ECO:0000313" key="3">
    <source>
        <dbReference type="Proteomes" id="UP001157161"/>
    </source>
</evidence>
<feature type="region of interest" description="Disordered" evidence="1">
    <location>
        <begin position="25"/>
        <end position="53"/>
    </location>
</feature>
<sequence length="72" mass="7607">MTATWEHSRSTSSITWLESTTVPPLATKSARSARMWEAETGSTDSKGSSSTRTLGACTSAVASPIFLVMPAE</sequence>
<feature type="compositionally biased region" description="Low complexity" evidence="1">
    <location>
        <begin position="40"/>
        <end position="53"/>
    </location>
</feature>